<keyword evidence="2 5" id="KW-0732">Signal</keyword>
<accession>U5ETE5</accession>
<dbReference type="PANTHER" id="PTHR10609">
    <property type="entry name" value="BIOTINIDASE-RELATED"/>
    <property type="match status" value="1"/>
</dbReference>
<feature type="domain" description="CN hydrolase" evidence="6">
    <location>
        <begin position="31"/>
        <end position="292"/>
    </location>
</feature>
<evidence type="ECO:0000313" key="7">
    <source>
        <dbReference type="EMBL" id="JAB57058.1"/>
    </source>
</evidence>
<evidence type="ECO:0000256" key="4">
    <source>
        <dbReference type="ARBA" id="ARBA00023180"/>
    </source>
</evidence>
<dbReference type="GO" id="GO:0016811">
    <property type="term" value="F:hydrolase activity, acting on carbon-nitrogen (but not peptide) bonds, in linear amides"/>
    <property type="evidence" value="ECO:0007669"/>
    <property type="project" value="InterPro"/>
</dbReference>
<dbReference type="Pfam" id="PF19018">
    <property type="entry name" value="Vanin_C"/>
    <property type="match status" value="1"/>
</dbReference>
<dbReference type="EMBL" id="GANO01002813">
    <property type="protein sequence ID" value="JAB57058.1"/>
    <property type="molecule type" value="mRNA"/>
</dbReference>
<feature type="signal peptide" evidence="5">
    <location>
        <begin position="1"/>
        <end position="20"/>
    </location>
</feature>
<dbReference type="Gene3D" id="3.60.110.10">
    <property type="entry name" value="Carbon-nitrogen hydrolase"/>
    <property type="match status" value="1"/>
</dbReference>
<proteinExistence type="evidence at transcript level"/>
<dbReference type="Pfam" id="PF00795">
    <property type="entry name" value="CN_hydrolase"/>
    <property type="match status" value="1"/>
</dbReference>
<keyword evidence="3" id="KW-0378">Hydrolase</keyword>
<evidence type="ECO:0000256" key="2">
    <source>
        <dbReference type="ARBA" id="ARBA00022729"/>
    </source>
</evidence>
<dbReference type="InterPro" id="IPR003010">
    <property type="entry name" value="C-N_Hydrolase"/>
</dbReference>
<dbReference type="InterPro" id="IPR040154">
    <property type="entry name" value="Biotinidase/VNN"/>
</dbReference>
<dbReference type="CDD" id="cd07567">
    <property type="entry name" value="biotinidase_like"/>
    <property type="match status" value="1"/>
</dbReference>
<name>U5ETE5_9DIPT</name>
<evidence type="ECO:0000259" key="6">
    <source>
        <dbReference type="PROSITE" id="PS50263"/>
    </source>
</evidence>
<dbReference type="SUPFAM" id="SSF56317">
    <property type="entry name" value="Carbon-nitrogen hydrolase"/>
    <property type="match status" value="1"/>
</dbReference>
<protein>
    <submittedName>
        <fullName evidence="7">Putative biotinidase and vanin</fullName>
    </submittedName>
</protein>
<dbReference type="PANTHER" id="PTHR10609:SF14">
    <property type="entry name" value="BIOTINIDASE"/>
    <property type="match status" value="1"/>
</dbReference>
<sequence>MKMKFIKILLFVFSLQIVVTVQESTPESTHYSAGVVEFKTELKSKLQTEINLKNYLAIIESVEAKPLDIIVFPEGTLNSIETSSLVPKFGGVACGNSIYEEVVRNISCAAKNTRKYVVINLTEKLPCPDEDQPNDSRPCAPNGEYKFNTNVVFDRSGSVVSKYRKYNLFGERGINTTVKPEIKSFDTDFGVKFGHFICFDLMFNVPALDLIKSGVRNIIFPTMWFSELPFLTAVQIQQNWAYINNVNFLAAGASLPEIGSTGSGIYSGKSGPLSSVMNFKPDTKLYIANVPKIPSTKAATNNTLANNSATDMIKLYLKRDQLDAYTTKQLVNNQTKLNETLCHDELCCNFQIDYEFKTLQFEEIAYNYRIAVYKGLRTFDGYANGTIITCGVIACTNDTLMSCGRRIFDEIDKIPSNSRIFNSIKINGNFEYDEKKFILPNSVDSSILPLRVDEFEYLVGDEFIENGQKFRNIDYRLKSRQSELLSFAIWGREFVESSSTVLHEEVFIVFATVILGFINNCLW</sequence>
<dbReference type="InterPro" id="IPR043957">
    <property type="entry name" value="Vanin_C"/>
</dbReference>
<comment type="similarity">
    <text evidence="1">Belongs to the carbon-nitrogen hydrolase superfamily. BTD/VNN family.</text>
</comment>
<reference evidence="7" key="1">
    <citation type="journal article" date="2014" name="Insect Biochem. Mol. Biol.">
        <title>An insight into the sialome of the frog biting fly, Corethrella appendiculata.</title>
        <authorList>
            <person name="Ribeiro J.M.C."/>
            <person name="Chagas A.C."/>
            <person name="Pham V.M."/>
            <person name="Lounibos L.P."/>
            <person name="Calvo E."/>
        </authorList>
    </citation>
    <scope>NUCLEOTIDE SEQUENCE</scope>
    <source>
        <tissue evidence="7">Salivary glands</tissue>
    </source>
</reference>
<evidence type="ECO:0000256" key="5">
    <source>
        <dbReference type="SAM" id="SignalP"/>
    </source>
</evidence>
<keyword evidence="4" id="KW-0325">Glycoprotein</keyword>
<evidence type="ECO:0000256" key="1">
    <source>
        <dbReference type="ARBA" id="ARBA00008225"/>
    </source>
</evidence>
<dbReference type="InterPro" id="IPR012101">
    <property type="entry name" value="Biotinidase-like_euk"/>
</dbReference>
<evidence type="ECO:0000256" key="3">
    <source>
        <dbReference type="ARBA" id="ARBA00022801"/>
    </source>
</evidence>
<dbReference type="AlphaFoldDB" id="U5ETE5"/>
<feature type="chain" id="PRO_5004660175" evidence="5">
    <location>
        <begin position="21"/>
        <end position="523"/>
    </location>
</feature>
<organism evidence="7">
    <name type="scientific">Corethrella appendiculata</name>
    <dbReference type="NCBI Taxonomy" id="1370023"/>
    <lineage>
        <taxon>Eukaryota</taxon>
        <taxon>Metazoa</taxon>
        <taxon>Ecdysozoa</taxon>
        <taxon>Arthropoda</taxon>
        <taxon>Hexapoda</taxon>
        <taxon>Insecta</taxon>
        <taxon>Pterygota</taxon>
        <taxon>Neoptera</taxon>
        <taxon>Endopterygota</taxon>
        <taxon>Diptera</taxon>
        <taxon>Nematocera</taxon>
        <taxon>Culicoidea</taxon>
        <taxon>Chaoboridae</taxon>
        <taxon>Corethrella</taxon>
    </lineage>
</organism>
<dbReference type="PROSITE" id="PS50263">
    <property type="entry name" value="CN_HYDROLASE"/>
    <property type="match status" value="1"/>
</dbReference>
<dbReference type="InterPro" id="IPR036526">
    <property type="entry name" value="C-N_Hydrolase_sf"/>
</dbReference>